<dbReference type="CDD" id="cd00637">
    <property type="entry name" value="7tm_classA_rhodopsin-like"/>
    <property type="match status" value="1"/>
</dbReference>
<dbReference type="InterPro" id="IPR017452">
    <property type="entry name" value="GPCR_Rhodpsn_7TM"/>
</dbReference>
<protein>
    <recommendedName>
        <fullName evidence="12">G-protein coupled receptors family 1 profile domain-containing protein</fullName>
    </recommendedName>
</protein>
<evidence type="ECO:0000256" key="9">
    <source>
        <dbReference type="ARBA" id="ARBA00023224"/>
    </source>
</evidence>
<keyword evidence="6 11" id="KW-0472">Membrane</keyword>
<dbReference type="EMBL" id="RCHS01004213">
    <property type="protein sequence ID" value="RMX36881.1"/>
    <property type="molecule type" value="Genomic_DNA"/>
</dbReference>
<proteinExistence type="predicted"/>
<keyword evidence="7" id="KW-0675">Receptor</keyword>
<feature type="transmembrane region" description="Helical" evidence="11">
    <location>
        <begin position="12"/>
        <end position="37"/>
    </location>
</feature>
<organism evidence="13 14">
    <name type="scientific">Pocillopora damicornis</name>
    <name type="common">Cauliflower coral</name>
    <name type="synonym">Millepora damicornis</name>
    <dbReference type="NCBI Taxonomy" id="46731"/>
    <lineage>
        <taxon>Eukaryota</taxon>
        <taxon>Metazoa</taxon>
        <taxon>Cnidaria</taxon>
        <taxon>Anthozoa</taxon>
        <taxon>Hexacorallia</taxon>
        <taxon>Scleractinia</taxon>
        <taxon>Astrocoeniina</taxon>
        <taxon>Pocilloporidae</taxon>
        <taxon>Pocillopora</taxon>
    </lineage>
</organism>
<feature type="domain" description="G-protein coupled receptors family 1 profile" evidence="12">
    <location>
        <begin position="28"/>
        <end position="267"/>
    </location>
</feature>
<dbReference type="PANTHER" id="PTHR24246:SF27">
    <property type="entry name" value="ADENOSINE RECEPTOR, ISOFORM A"/>
    <property type="match status" value="1"/>
</dbReference>
<name>A0A3M6T687_POCDA</name>
<dbReference type="PANTHER" id="PTHR24246">
    <property type="entry name" value="OLFACTORY RECEPTOR AND ADENOSINE RECEPTOR"/>
    <property type="match status" value="1"/>
</dbReference>
<sequence>MADSDPERYESTIQTTLLATLLLVLVFGNSVICMLVWKYKNLRTYANFLVVEMALVDFFNGVYPSPFLTGRTLAIVCLFLRRGFLLQNALSVSTIFLDRYFVLAYGLKYTSWKSRKKLFMIIALKWMTGIVIVGGIILFHTDFEDIGDAPIAKYISQYEDRGILPFPRIILPMFLFFFCTVLYLSSREIKKNINFKKGLKGYETKRFQDLKALKTVQYIILCYAVCFLPDITRSVLLLTTFQAVEHWLVFSAFFFLVLTSAVNVVIYYIRTERFRRAFMLFVTNPVKKNEVFELKTYERVIPKIVQEAKMIEELEIPTDRSAETPGAQNKEECPTTTDSKSRETEEFSIFDEDLQCWDTKL</sequence>
<evidence type="ECO:0000256" key="6">
    <source>
        <dbReference type="ARBA" id="ARBA00023136"/>
    </source>
</evidence>
<feature type="compositionally biased region" description="Basic and acidic residues" evidence="10">
    <location>
        <begin position="329"/>
        <end position="345"/>
    </location>
</feature>
<dbReference type="GO" id="GO:0004930">
    <property type="term" value="F:G protein-coupled receptor activity"/>
    <property type="evidence" value="ECO:0007669"/>
    <property type="project" value="UniProtKB-KW"/>
</dbReference>
<evidence type="ECO:0000256" key="10">
    <source>
        <dbReference type="SAM" id="MobiDB-lite"/>
    </source>
</evidence>
<comment type="subcellular location">
    <subcellularLocation>
        <location evidence="1">Cell membrane</location>
        <topology evidence="1">Multi-pass membrane protein</topology>
    </subcellularLocation>
</comment>
<keyword evidence="8" id="KW-0325">Glycoprotein</keyword>
<comment type="caution">
    <text evidence="13">The sequence shown here is derived from an EMBL/GenBank/DDBJ whole genome shotgun (WGS) entry which is preliminary data.</text>
</comment>
<keyword evidence="5" id="KW-0297">G-protein coupled receptor</keyword>
<feature type="transmembrane region" description="Helical" evidence="11">
    <location>
        <begin position="118"/>
        <end position="139"/>
    </location>
</feature>
<keyword evidence="2" id="KW-1003">Cell membrane</keyword>
<feature type="region of interest" description="Disordered" evidence="10">
    <location>
        <begin position="319"/>
        <end position="346"/>
    </location>
</feature>
<keyword evidence="3 11" id="KW-0812">Transmembrane</keyword>
<evidence type="ECO:0000313" key="14">
    <source>
        <dbReference type="Proteomes" id="UP000275408"/>
    </source>
</evidence>
<evidence type="ECO:0000256" key="2">
    <source>
        <dbReference type="ARBA" id="ARBA00022475"/>
    </source>
</evidence>
<dbReference type="SMART" id="SM01381">
    <property type="entry name" value="7TM_GPCR_Srsx"/>
    <property type="match status" value="1"/>
</dbReference>
<evidence type="ECO:0000256" key="11">
    <source>
        <dbReference type="SAM" id="Phobius"/>
    </source>
</evidence>
<evidence type="ECO:0000259" key="12">
    <source>
        <dbReference type="PROSITE" id="PS50262"/>
    </source>
</evidence>
<dbReference type="AlphaFoldDB" id="A0A3M6T687"/>
<keyword evidence="4 11" id="KW-1133">Transmembrane helix</keyword>
<reference evidence="13 14" key="1">
    <citation type="journal article" date="2018" name="Sci. Rep.">
        <title>Comparative analysis of the Pocillopora damicornis genome highlights role of immune system in coral evolution.</title>
        <authorList>
            <person name="Cunning R."/>
            <person name="Bay R.A."/>
            <person name="Gillette P."/>
            <person name="Baker A.C."/>
            <person name="Traylor-Knowles N."/>
        </authorList>
    </citation>
    <scope>NUCLEOTIDE SEQUENCE [LARGE SCALE GENOMIC DNA]</scope>
    <source>
        <strain evidence="13">RSMAS</strain>
        <tissue evidence="13">Whole animal</tissue>
    </source>
</reference>
<dbReference type="GO" id="GO:0005886">
    <property type="term" value="C:plasma membrane"/>
    <property type="evidence" value="ECO:0007669"/>
    <property type="project" value="UniProtKB-SubCell"/>
</dbReference>
<feature type="transmembrane region" description="Helical" evidence="11">
    <location>
        <begin position="169"/>
        <end position="186"/>
    </location>
</feature>
<feature type="transmembrane region" description="Helical" evidence="11">
    <location>
        <begin position="247"/>
        <end position="269"/>
    </location>
</feature>
<dbReference type="Gene3D" id="1.20.1070.10">
    <property type="entry name" value="Rhodopsin 7-helix transmembrane proteins"/>
    <property type="match status" value="1"/>
</dbReference>
<accession>A0A3M6T687</accession>
<dbReference type="Pfam" id="PF00001">
    <property type="entry name" value="7tm_1"/>
    <property type="match status" value="1"/>
</dbReference>
<dbReference type="Proteomes" id="UP000275408">
    <property type="component" value="Unassembled WGS sequence"/>
</dbReference>
<dbReference type="PROSITE" id="PS50262">
    <property type="entry name" value="G_PROTEIN_RECEP_F1_2"/>
    <property type="match status" value="1"/>
</dbReference>
<feature type="transmembrane region" description="Helical" evidence="11">
    <location>
        <begin position="215"/>
        <end position="241"/>
    </location>
</feature>
<evidence type="ECO:0000256" key="1">
    <source>
        <dbReference type="ARBA" id="ARBA00004651"/>
    </source>
</evidence>
<evidence type="ECO:0000256" key="5">
    <source>
        <dbReference type="ARBA" id="ARBA00023040"/>
    </source>
</evidence>
<dbReference type="SUPFAM" id="SSF81321">
    <property type="entry name" value="Family A G protein-coupled receptor-like"/>
    <property type="match status" value="1"/>
</dbReference>
<keyword evidence="9" id="KW-0807">Transducer</keyword>
<keyword evidence="14" id="KW-1185">Reference proteome</keyword>
<dbReference type="InterPro" id="IPR000276">
    <property type="entry name" value="GPCR_Rhodpsn"/>
</dbReference>
<evidence type="ECO:0000313" key="13">
    <source>
        <dbReference type="EMBL" id="RMX36881.1"/>
    </source>
</evidence>
<evidence type="ECO:0000256" key="3">
    <source>
        <dbReference type="ARBA" id="ARBA00022692"/>
    </source>
</evidence>
<dbReference type="OrthoDB" id="9046662at2759"/>
<evidence type="ECO:0000256" key="7">
    <source>
        <dbReference type="ARBA" id="ARBA00023170"/>
    </source>
</evidence>
<gene>
    <name evidence="13" type="ORF">pdam_00001046</name>
</gene>
<evidence type="ECO:0000256" key="8">
    <source>
        <dbReference type="ARBA" id="ARBA00023180"/>
    </source>
</evidence>
<evidence type="ECO:0000256" key="4">
    <source>
        <dbReference type="ARBA" id="ARBA00022989"/>
    </source>
</evidence>
<dbReference type="PRINTS" id="PR00237">
    <property type="entry name" value="GPCRRHODOPSN"/>
</dbReference>